<dbReference type="CDD" id="cd00090">
    <property type="entry name" value="HTH_ARSR"/>
    <property type="match status" value="1"/>
</dbReference>
<comment type="caution">
    <text evidence="2">The sequence shown here is derived from an EMBL/GenBank/DDBJ whole genome shotgun (WGS) entry which is preliminary data.</text>
</comment>
<dbReference type="PANTHER" id="PTHR38600:SF1">
    <property type="entry name" value="TRANSCRIPTIONAL REGULATORY PROTEIN"/>
    <property type="match status" value="1"/>
</dbReference>
<evidence type="ECO:0000313" key="3">
    <source>
        <dbReference type="Proteomes" id="UP000437065"/>
    </source>
</evidence>
<dbReference type="Gene3D" id="1.10.10.10">
    <property type="entry name" value="Winged helix-like DNA-binding domain superfamily/Winged helix DNA-binding domain"/>
    <property type="match status" value="1"/>
</dbReference>
<keyword evidence="3" id="KW-1185">Reference proteome</keyword>
<dbReference type="Proteomes" id="UP000437065">
    <property type="component" value="Unassembled WGS sequence"/>
</dbReference>
<dbReference type="Pfam" id="PF01022">
    <property type="entry name" value="HTH_5"/>
    <property type="match status" value="1"/>
</dbReference>
<dbReference type="OrthoDB" id="35765at2157"/>
<dbReference type="GO" id="GO:0003700">
    <property type="term" value="F:DNA-binding transcription factor activity"/>
    <property type="evidence" value="ECO:0007669"/>
    <property type="project" value="InterPro"/>
</dbReference>
<proteinExistence type="predicted"/>
<dbReference type="InterPro" id="IPR001845">
    <property type="entry name" value="HTH_ArsR_DNA-bd_dom"/>
</dbReference>
<name>A0A6B0SP88_9EURY</name>
<dbReference type="InterPro" id="IPR036390">
    <property type="entry name" value="WH_DNA-bd_sf"/>
</dbReference>
<evidence type="ECO:0000259" key="1">
    <source>
        <dbReference type="Pfam" id="PF01022"/>
    </source>
</evidence>
<accession>A0A6B0SP88</accession>
<dbReference type="InterPro" id="IPR011991">
    <property type="entry name" value="ArsR-like_HTH"/>
</dbReference>
<dbReference type="PANTHER" id="PTHR38600">
    <property type="entry name" value="TRANSCRIPTIONAL REGULATORY PROTEIN"/>
    <property type="match status" value="1"/>
</dbReference>
<reference evidence="2 3" key="1">
    <citation type="submission" date="2019-12" db="EMBL/GenBank/DDBJ databases">
        <title>Isolation and characterization of three novel carbon monoxide-oxidizing members of Halobacteria from salione crusts and soils.</title>
        <authorList>
            <person name="Myers M.R."/>
            <person name="King G.M."/>
        </authorList>
    </citation>
    <scope>NUCLEOTIDE SEQUENCE [LARGE SCALE GENOMIC DNA]</scope>
    <source>
        <strain evidence="2 3">WSA2</strain>
    </source>
</reference>
<gene>
    <name evidence="2" type="ORF">GRX01_02485</name>
</gene>
<feature type="domain" description="HTH arsR-type" evidence="1">
    <location>
        <begin position="16"/>
        <end position="59"/>
    </location>
</feature>
<dbReference type="InterPro" id="IPR036388">
    <property type="entry name" value="WH-like_DNA-bd_sf"/>
</dbReference>
<dbReference type="EMBL" id="WUUS01000001">
    <property type="protein sequence ID" value="MXR40227.1"/>
    <property type="molecule type" value="Genomic_DNA"/>
</dbReference>
<dbReference type="RefSeq" id="WP_159663034.1">
    <property type="nucleotide sequence ID" value="NZ_WUUS01000001.1"/>
</dbReference>
<protein>
    <submittedName>
        <fullName evidence="2">ArsR family transcriptional regulator</fullName>
    </submittedName>
</protein>
<sequence>MEAVLWQVLAGTRGGPNRARILKALDERPRNANQLATELDLAYKTVRHHLDVLSRNDVVRNSGSDYGAVYLPTDRARDHWDTVEEITDQLDA</sequence>
<organism evidence="2 3">
    <name type="scientific">Halobaculum saliterrae</name>
    <dbReference type="NCBI Taxonomy" id="2073113"/>
    <lineage>
        <taxon>Archaea</taxon>
        <taxon>Methanobacteriati</taxon>
        <taxon>Methanobacteriota</taxon>
        <taxon>Stenosarchaea group</taxon>
        <taxon>Halobacteria</taxon>
        <taxon>Halobacteriales</taxon>
        <taxon>Haloferacaceae</taxon>
        <taxon>Halobaculum</taxon>
    </lineage>
</organism>
<evidence type="ECO:0000313" key="2">
    <source>
        <dbReference type="EMBL" id="MXR40227.1"/>
    </source>
</evidence>
<dbReference type="SUPFAM" id="SSF46785">
    <property type="entry name" value="Winged helix' DNA-binding domain"/>
    <property type="match status" value="1"/>
</dbReference>
<dbReference type="AlphaFoldDB" id="A0A6B0SP88"/>